<keyword evidence="2" id="KW-1185">Reference proteome</keyword>
<dbReference type="AlphaFoldDB" id="A0A2P6PM16"/>
<protein>
    <submittedName>
        <fullName evidence="1">Putative flavonol 3-O-glucosyltransferase</fullName>
        <ecNumber evidence="1">2.4.1.91</ecNumber>
    </submittedName>
</protein>
<evidence type="ECO:0000313" key="2">
    <source>
        <dbReference type="Proteomes" id="UP000238479"/>
    </source>
</evidence>
<dbReference type="GO" id="GO:0047893">
    <property type="term" value="F:flavonol 3-O-glucosyltransferase activity"/>
    <property type="evidence" value="ECO:0007669"/>
    <property type="project" value="UniProtKB-EC"/>
</dbReference>
<dbReference type="SUPFAM" id="SSF53756">
    <property type="entry name" value="UDP-Glycosyltransferase/glycogen phosphorylase"/>
    <property type="match status" value="1"/>
</dbReference>
<organism evidence="1 2">
    <name type="scientific">Rosa chinensis</name>
    <name type="common">China rose</name>
    <dbReference type="NCBI Taxonomy" id="74649"/>
    <lineage>
        <taxon>Eukaryota</taxon>
        <taxon>Viridiplantae</taxon>
        <taxon>Streptophyta</taxon>
        <taxon>Embryophyta</taxon>
        <taxon>Tracheophyta</taxon>
        <taxon>Spermatophyta</taxon>
        <taxon>Magnoliopsida</taxon>
        <taxon>eudicotyledons</taxon>
        <taxon>Gunneridae</taxon>
        <taxon>Pentapetalae</taxon>
        <taxon>rosids</taxon>
        <taxon>fabids</taxon>
        <taxon>Rosales</taxon>
        <taxon>Rosaceae</taxon>
        <taxon>Rosoideae</taxon>
        <taxon>Rosoideae incertae sedis</taxon>
        <taxon>Rosa</taxon>
    </lineage>
</organism>
<comment type="caution">
    <text evidence="1">The sequence shown here is derived from an EMBL/GenBank/DDBJ whole genome shotgun (WGS) entry which is preliminary data.</text>
</comment>
<dbReference type="EC" id="2.4.1.91" evidence="1"/>
<accession>A0A2P6PM16</accession>
<dbReference type="OMA" id="QFARHAV"/>
<reference evidence="1 2" key="1">
    <citation type="journal article" date="2018" name="Nat. Genet.">
        <title>The Rosa genome provides new insights in the design of modern roses.</title>
        <authorList>
            <person name="Bendahmane M."/>
        </authorList>
    </citation>
    <scope>NUCLEOTIDE SEQUENCE [LARGE SCALE GENOMIC DNA]</scope>
    <source>
        <strain evidence="2">cv. Old Blush</strain>
    </source>
</reference>
<keyword evidence="1" id="KW-0808">Transferase</keyword>
<dbReference type="Gramene" id="PRQ22974">
    <property type="protein sequence ID" value="PRQ22974"/>
    <property type="gene ID" value="RchiOBHm_Chr6g0256131"/>
</dbReference>
<evidence type="ECO:0000313" key="1">
    <source>
        <dbReference type="EMBL" id="PRQ22974.1"/>
    </source>
</evidence>
<gene>
    <name evidence="1" type="ORF">RchiOBHm_Chr6g0256131</name>
</gene>
<name>A0A2P6PM16_ROSCH</name>
<keyword evidence="1" id="KW-0328">Glycosyltransferase</keyword>
<dbReference type="Gene3D" id="3.40.50.2000">
    <property type="entry name" value="Glycogen Phosphorylase B"/>
    <property type="match status" value="1"/>
</dbReference>
<sequence length="80" mass="8612">METKAHTRPHIFFLPFMGPGHSLPLLDIAKIFASRGVKSSIITTPVSAALLSKQHRTSKSLGSGIEFLVIKFPSAEVGLP</sequence>
<dbReference type="Proteomes" id="UP000238479">
    <property type="component" value="Chromosome 6"/>
</dbReference>
<dbReference type="EMBL" id="PDCK01000044">
    <property type="protein sequence ID" value="PRQ22974.1"/>
    <property type="molecule type" value="Genomic_DNA"/>
</dbReference>
<proteinExistence type="predicted"/>
<dbReference type="STRING" id="74649.A0A2P6PM16"/>